<reference evidence="1 2" key="1">
    <citation type="submission" date="2020-08" db="EMBL/GenBank/DDBJ databases">
        <title>Genomic Encyclopedia of Type Strains, Phase IV (KMG-IV): sequencing the most valuable type-strain genomes for metagenomic binning, comparative biology and taxonomic classification.</title>
        <authorList>
            <person name="Goeker M."/>
        </authorList>
    </citation>
    <scope>NUCLEOTIDE SEQUENCE [LARGE SCALE GENOMIC DNA]</scope>
    <source>
        <strain evidence="1 2">DSM 2461</strain>
    </source>
</reference>
<evidence type="ECO:0000313" key="1">
    <source>
        <dbReference type="EMBL" id="MBB6480752.1"/>
    </source>
</evidence>
<organism evidence="1 2">
    <name type="scientific">Spirochaeta isovalerica</name>
    <dbReference type="NCBI Taxonomy" id="150"/>
    <lineage>
        <taxon>Bacteria</taxon>
        <taxon>Pseudomonadati</taxon>
        <taxon>Spirochaetota</taxon>
        <taxon>Spirochaetia</taxon>
        <taxon>Spirochaetales</taxon>
        <taxon>Spirochaetaceae</taxon>
        <taxon>Spirochaeta</taxon>
    </lineage>
</organism>
<dbReference type="AlphaFoldDB" id="A0A841REH9"/>
<gene>
    <name evidence="1" type="ORF">HNR50_002425</name>
</gene>
<dbReference type="SUPFAM" id="SSF53756">
    <property type="entry name" value="UDP-Glycosyltransferase/glycogen phosphorylase"/>
    <property type="match status" value="1"/>
</dbReference>
<name>A0A841REH9_9SPIO</name>
<dbReference type="Pfam" id="PF04464">
    <property type="entry name" value="Glyphos_transf"/>
    <property type="match status" value="1"/>
</dbReference>
<evidence type="ECO:0000313" key="2">
    <source>
        <dbReference type="Proteomes" id="UP000587760"/>
    </source>
</evidence>
<dbReference type="Gene3D" id="3.40.50.12580">
    <property type="match status" value="1"/>
</dbReference>
<dbReference type="PANTHER" id="PTHR37316">
    <property type="entry name" value="TEICHOIC ACID GLYCEROL-PHOSPHATE PRIMASE"/>
    <property type="match status" value="1"/>
</dbReference>
<sequence length="310" mass="35859">MNRKIGPYFIETKSFRGMWFVLKAGFWFTSSMETPVGGLLHRWKRTVVHLGHGAPLKNIGLLEKNISFVKRVYYKLITGNFTWFLAVSDYFKPIIANFAGVSEKRVLVNEQPRNQVLLNQQRDVLKDYSDNFRILYAPTWKPWVKELDWGMLEGENFEAIDNFLFQNNAVLFIRMHPYFEKAEVYERAASSKSIKVLSSENFPEVNDVLGAFDALITDYSSVCFDYLLFDRPILFWTKDIDKYEIQIGFTDSFEKLAAGPAVSAIGDLLGYLRIILESEENLQKFRIPVLKLIETDRSNVCKSLLEKVGV</sequence>
<keyword evidence="1" id="KW-0808">Transferase</keyword>
<dbReference type="InterPro" id="IPR051612">
    <property type="entry name" value="Teichoic_Acid_Biosynth"/>
</dbReference>
<dbReference type="InterPro" id="IPR043148">
    <property type="entry name" value="TagF_C"/>
</dbReference>
<dbReference type="InterPro" id="IPR007554">
    <property type="entry name" value="Glycerophosphate_synth"/>
</dbReference>
<dbReference type="Proteomes" id="UP000587760">
    <property type="component" value="Unassembled WGS sequence"/>
</dbReference>
<comment type="caution">
    <text evidence="1">The sequence shown here is derived from an EMBL/GenBank/DDBJ whole genome shotgun (WGS) entry which is preliminary data.</text>
</comment>
<dbReference type="EC" id="2.7.8.12" evidence="1"/>
<accession>A0A841REH9</accession>
<dbReference type="EMBL" id="JACHGJ010000004">
    <property type="protein sequence ID" value="MBB6480752.1"/>
    <property type="molecule type" value="Genomic_DNA"/>
</dbReference>
<dbReference type="GO" id="GO:0016020">
    <property type="term" value="C:membrane"/>
    <property type="evidence" value="ECO:0007669"/>
    <property type="project" value="InterPro"/>
</dbReference>
<dbReference type="GO" id="GO:0047355">
    <property type="term" value="F:CDP-glycerol glycerophosphotransferase activity"/>
    <property type="evidence" value="ECO:0007669"/>
    <property type="project" value="UniProtKB-EC"/>
</dbReference>
<proteinExistence type="predicted"/>
<protein>
    <submittedName>
        <fullName evidence="1">CDP-glycerol glycerophosphotransferase</fullName>
        <ecNumber evidence="1">2.7.8.12</ecNumber>
    </submittedName>
</protein>
<keyword evidence="2" id="KW-1185">Reference proteome</keyword>
<dbReference type="PANTHER" id="PTHR37316:SF3">
    <property type="entry name" value="TEICHOIC ACID GLYCEROL-PHOSPHATE TRANSFERASE"/>
    <property type="match status" value="1"/>
</dbReference>